<evidence type="ECO:0000256" key="7">
    <source>
        <dbReference type="ARBA" id="ARBA00023180"/>
    </source>
</evidence>
<name>A0AAN7SNP7_9COLE</name>
<evidence type="ECO:0000256" key="6">
    <source>
        <dbReference type="ARBA" id="ARBA00023136"/>
    </source>
</evidence>
<evidence type="ECO:0000313" key="10">
    <source>
        <dbReference type="EMBL" id="KAK4873990.1"/>
    </source>
</evidence>
<evidence type="ECO:0000256" key="4">
    <source>
        <dbReference type="ARBA" id="ARBA00022729"/>
    </source>
</evidence>
<dbReference type="GO" id="GO:0032222">
    <property type="term" value="P:regulation of synaptic transmission, cholinergic"/>
    <property type="evidence" value="ECO:0007669"/>
    <property type="project" value="InterPro"/>
</dbReference>
<feature type="signal peptide" evidence="9">
    <location>
        <begin position="1"/>
        <end position="19"/>
    </location>
</feature>
<organism evidence="10 11">
    <name type="scientific">Aquatica leii</name>
    <dbReference type="NCBI Taxonomy" id="1421715"/>
    <lineage>
        <taxon>Eukaryota</taxon>
        <taxon>Metazoa</taxon>
        <taxon>Ecdysozoa</taxon>
        <taxon>Arthropoda</taxon>
        <taxon>Hexapoda</taxon>
        <taxon>Insecta</taxon>
        <taxon>Pterygota</taxon>
        <taxon>Neoptera</taxon>
        <taxon>Endopterygota</taxon>
        <taxon>Coleoptera</taxon>
        <taxon>Polyphaga</taxon>
        <taxon>Elateriformia</taxon>
        <taxon>Elateroidea</taxon>
        <taxon>Lampyridae</taxon>
        <taxon>Luciolinae</taxon>
        <taxon>Aquatica</taxon>
    </lineage>
</organism>
<evidence type="ECO:0008006" key="12">
    <source>
        <dbReference type="Google" id="ProtNLM"/>
    </source>
</evidence>
<keyword evidence="5" id="KW-1133">Transmembrane helix</keyword>
<dbReference type="EMBL" id="JARPUR010000006">
    <property type="protein sequence ID" value="KAK4873990.1"/>
    <property type="molecule type" value="Genomic_DNA"/>
</dbReference>
<evidence type="ECO:0000256" key="9">
    <source>
        <dbReference type="SAM" id="SignalP"/>
    </source>
</evidence>
<keyword evidence="2" id="KW-0336">GPI-anchor</keyword>
<evidence type="ECO:0000256" key="2">
    <source>
        <dbReference type="ARBA" id="ARBA00022622"/>
    </source>
</evidence>
<keyword evidence="11" id="KW-1185">Reference proteome</keyword>
<keyword evidence="6" id="KW-0472">Membrane</keyword>
<evidence type="ECO:0000313" key="11">
    <source>
        <dbReference type="Proteomes" id="UP001353858"/>
    </source>
</evidence>
<dbReference type="GO" id="GO:0030431">
    <property type="term" value="P:sleep"/>
    <property type="evidence" value="ECO:0007669"/>
    <property type="project" value="InterPro"/>
</dbReference>
<reference evidence="11" key="1">
    <citation type="submission" date="2023-01" db="EMBL/GenBank/DDBJ databases">
        <title>Key to firefly adult light organ development and bioluminescence: homeobox transcription factors regulate luciferase expression and transportation to peroxisome.</title>
        <authorList>
            <person name="Fu X."/>
        </authorList>
    </citation>
    <scope>NUCLEOTIDE SEQUENCE [LARGE SCALE GENOMIC DNA]</scope>
</reference>
<dbReference type="PANTHER" id="PTHR33562">
    <property type="entry name" value="ATILLA, ISOFORM B-RELATED-RELATED"/>
    <property type="match status" value="1"/>
</dbReference>
<keyword evidence="3" id="KW-0812">Transmembrane</keyword>
<gene>
    <name evidence="10" type="ORF">RN001_013350</name>
</gene>
<sequence>MEKLLIALACLALLHTGSAMKCYNCQSTTNDDCKDYTKIQTVDCNPTRDALSPVCIKRVLQSASGTNITLQCLYKQNGNECDPPSVQYNVTNCIMCHDDFCNTSSTTYSNLFIILSFQFGLMCLLK</sequence>
<dbReference type="Pfam" id="PF17064">
    <property type="entry name" value="QVR"/>
    <property type="match status" value="1"/>
</dbReference>
<dbReference type="Proteomes" id="UP001353858">
    <property type="component" value="Unassembled WGS sequence"/>
</dbReference>
<keyword evidence="4 9" id="KW-0732">Signal</keyword>
<evidence type="ECO:0000256" key="8">
    <source>
        <dbReference type="ARBA" id="ARBA00023288"/>
    </source>
</evidence>
<feature type="chain" id="PRO_5042956601" description="Protein sleepless" evidence="9">
    <location>
        <begin position="20"/>
        <end position="126"/>
    </location>
</feature>
<comment type="subcellular location">
    <subcellularLocation>
        <location evidence="1">Membrane</location>
        <topology evidence="1">Lipid-anchor</topology>
        <topology evidence="1">GPI-anchor</topology>
    </subcellularLocation>
</comment>
<dbReference type="GO" id="GO:0098552">
    <property type="term" value="C:side of membrane"/>
    <property type="evidence" value="ECO:0007669"/>
    <property type="project" value="UniProtKB-KW"/>
</dbReference>
<evidence type="ECO:0000256" key="1">
    <source>
        <dbReference type="ARBA" id="ARBA00004589"/>
    </source>
</evidence>
<dbReference type="InterPro" id="IPR050975">
    <property type="entry name" value="Sleep_regulator"/>
</dbReference>
<keyword evidence="8" id="KW-0449">Lipoprotein</keyword>
<protein>
    <recommendedName>
        <fullName evidence="12">Protein sleepless</fullName>
    </recommendedName>
</protein>
<dbReference type="InterPro" id="IPR031424">
    <property type="entry name" value="QVR-like"/>
</dbReference>
<evidence type="ECO:0000256" key="5">
    <source>
        <dbReference type="ARBA" id="ARBA00022989"/>
    </source>
</evidence>
<proteinExistence type="predicted"/>
<accession>A0AAN7SNP7</accession>
<comment type="caution">
    <text evidence="10">The sequence shown here is derived from an EMBL/GenBank/DDBJ whole genome shotgun (WGS) entry which is preliminary data.</text>
</comment>
<keyword evidence="7" id="KW-0325">Glycoprotein</keyword>
<dbReference type="AlphaFoldDB" id="A0AAN7SNP7"/>
<evidence type="ECO:0000256" key="3">
    <source>
        <dbReference type="ARBA" id="ARBA00022692"/>
    </source>
</evidence>